<comment type="caution">
    <text evidence="2">The sequence shown here is derived from an EMBL/GenBank/DDBJ whole genome shotgun (WGS) entry which is preliminary data.</text>
</comment>
<dbReference type="InterPro" id="IPR001387">
    <property type="entry name" value="Cro/C1-type_HTH"/>
</dbReference>
<dbReference type="Gene3D" id="1.10.260.40">
    <property type="entry name" value="lambda repressor-like DNA-binding domains"/>
    <property type="match status" value="1"/>
</dbReference>
<dbReference type="PROSITE" id="PS50943">
    <property type="entry name" value="HTH_CROC1"/>
    <property type="match status" value="1"/>
</dbReference>
<protein>
    <submittedName>
        <fullName evidence="2">Helix-turn-helix transcriptional regulator</fullName>
    </submittedName>
</protein>
<evidence type="ECO:0000259" key="1">
    <source>
        <dbReference type="PROSITE" id="PS50943"/>
    </source>
</evidence>
<gene>
    <name evidence="2" type="ORF">SMD27_16730</name>
</gene>
<dbReference type="Proteomes" id="UP001279642">
    <property type="component" value="Unassembled WGS sequence"/>
</dbReference>
<reference evidence="2 3" key="1">
    <citation type="journal article" date="2016" name="Antonie Van Leeuwenhoek">
        <title>Dongia soli sp. nov., isolated from soil from Dokdo, Korea.</title>
        <authorList>
            <person name="Kim D.U."/>
            <person name="Lee H."/>
            <person name="Kim H."/>
            <person name="Kim S.G."/>
            <person name="Ka J.O."/>
        </authorList>
    </citation>
    <scope>NUCLEOTIDE SEQUENCE [LARGE SCALE GENOMIC DNA]</scope>
    <source>
        <strain evidence="2 3">D78</strain>
    </source>
</reference>
<evidence type="ECO:0000313" key="2">
    <source>
        <dbReference type="EMBL" id="MDY0884491.1"/>
    </source>
</evidence>
<evidence type="ECO:0000313" key="3">
    <source>
        <dbReference type="Proteomes" id="UP001279642"/>
    </source>
</evidence>
<organism evidence="2 3">
    <name type="scientific">Dongia soli</name>
    <dbReference type="NCBI Taxonomy" id="600628"/>
    <lineage>
        <taxon>Bacteria</taxon>
        <taxon>Pseudomonadati</taxon>
        <taxon>Pseudomonadota</taxon>
        <taxon>Alphaproteobacteria</taxon>
        <taxon>Rhodospirillales</taxon>
        <taxon>Dongiaceae</taxon>
        <taxon>Dongia</taxon>
    </lineage>
</organism>
<dbReference type="RefSeq" id="WP_320509565.1">
    <property type="nucleotide sequence ID" value="NZ_JAXCLW010000005.1"/>
</dbReference>
<dbReference type="SUPFAM" id="SSF47413">
    <property type="entry name" value="lambda repressor-like DNA-binding domains"/>
    <property type="match status" value="1"/>
</dbReference>
<dbReference type="SMART" id="SM00530">
    <property type="entry name" value="HTH_XRE"/>
    <property type="match status" value="1"/>
</dbReference>
<proteinExistence type="predicted"/>
<sequence>MPRPPKTTHLRHFSAETFGTFIKTVREAQGMRLAAVAREADVNRQGLHKLEQGQHLPSIRTIEAVCHQMGLDPLAAIEKRFSGIPGTTSAKRHVLEGRLAELSDDDLALVIDFIDLLLARAKPAKGKRKNGSQ</sequence>
<dbReference type="EMBL" id="JAXCLW010000005">
    <property type="protein sequence ID" value="MDY0884491.1"/>
    <property type="molecule type" value="Genomic_DNA"/>
</dbReference>
<dbReference type="Pfam" id="PF13560">
    <property type="entry name" value="HTH_31"/>
    <property type="match status" value="1"/>
</dbReference>
<dbReference type="CDD" id="cd00093">
    <property type="entry name" value="HTH_XRE"/>
    <property type="match status" value="1"/>
</dbReference>
<accession>A0ABU5EDT7</accession>
<feature type="domain" description="HTH cro/C1-type" evidence="1">
    <location>
        <begin position="22"/>
        <end position="77"/>
    </location>
</feature>
<keyword evidence="3" id="KW-1185">Reference proteome</keyword>
<dbReference type="InterPro" id="IPR010982">
    <property type="entry name" value="Lambda_DNA-bd_dom_sf"/>
</dbReference>
<name>A0ABU5EDT7_9PROT</name>